<dbReference type="Proteomes" id="UP000191448">
    <property type="component" value="Unassembled WGS sequence"/>
</dbReference>
<accession>A0A1V4SXD7</accession>
<dbReference type="PANTHER" id="PTHR21600:SF44">
    <property type="entry name" value="RIBOSOMAL LARGE SUBUNIT PSEUDOURIDINE SYNTHASE D"/>
    <property type="match status" value="1"/>
</dbReference>
<gene>
    <name evidence="8" type="primary">rluD_1</name>
    <name evidence="8" type="ORF">CLTHE_09880</name>
</gene>
<dbReference type="EMBL" id="LTAY01000026">
    <property type="protein sequence ID" value="OPX49233.1"/>
    <property type="molecule type" value="Genomic_DNA"/>
</dbReference>
<evidence type="ECO:0000256" key="5">
    <source>
        <dbReference type="PROSITE-ProRule" id="PRU00182"/>
    </source>
</evidence>
<keyword evidence="3 6" id="KW-0413">Isomerase</keyword>
<dbReference type="GO" id="GO:0003723">
    <property type="term" value="F:RNA binding"/>
    <property type="evidence" value="ECO:0007669"/>
    <property type="project" value="UniProtKB-KW"/>
</dbReference>
<dbReference type="Pfam" id="PF00849">
    <property type="entry name" value="PseudoU_synth_2"/>
    <property type="match status" value="1"/>
</dbReference>
<proteinExistence type="inferred from homology"/>
<evidence type="ECO:0000256" key="1">
    <source>
        <dbReference type="ARBA" id="ARBA00000073"/>
    </source>
</evidence>
<dbReference type="NCBIfam" id="TIGR00005">
    <property type="entry name" value="rluA_subfam"/>
    <property type="match status" value="1"/>
</dbReference>
<feature type="active site" evidence="4">
    <location>
        <position position="134"/>
    </location>
</feature>
<dbReference type="GO" id="GO:0009982">
    <property type="term" value="F:pseudouridine synthase activity"/>
    <property type="evidence" value="ECO:0007669"/>
    <property type="project" value="InterPro"/>
</dbReference>
<evidence type="ECO:0000313" key="8">
    <source>
        <dbReference type="EMBL" id="OPX49233.1"/>
    </source>
</evidence>
<comment type="caution">
    <text evidence="8">The sequence shown here is derived from an EMBL/GenBank/DDBJ whole genome shotgun (WGS) entry which is preliminary data.</text>
</comment>
<dbReference type="PANTHER" id="PTHR21600">
    <property type="entry name" value="MITOCHONDRIAL RNA PSEUDOURIDINE SYNTHASE"/>
    <property type="match status" value="1"/>
</dbReference>
<dbReference type="AlphaFoldDB" id="A0A1V4SXD7"/>
<evidence type="ECO:0000259" key="7">
    <source>
        <dbReference type="Pfam" id="PF00849"/>
    </source>
</evidence>
<evidence type="ECO:0000256" key="6">
    <source>
        <dbReference type="RuleBase" id="RU362028"/>
    </source>
</evidence>
<evidence type="ECO:0000313" key="9">
    <source>
        <dbReference type="Proteomes" id="UP000191448"/>
    </source>
</evidence>
<dbReference type="InterPro" id="IPR006224">
    <property type="entry name" value="PsdUridine_synth_RluA-like_CS"/>
</dbReference>
<dbReference type="EC" id="5.4.99.-" evidence="6"/>
<dbReference type="SUPFAM" id="SSF55120">
    <property type="entry name" value="Pseudouridine synthase"/>
    <property type="match status" value="1"/>
</dbReference>
<dbReference type="Gene3D" id="3.30.2350.10">
    <property type="entry name" value="Pseudouridine synthase"/>
    <property type="match status" value="1"/>
</dbReference>
<feature type="domain" description="Pseudouridine synthase RsuA/RluA-like" evidence="7">
    <location>
        <begin position="87"/>
        <end position="243"/>
    </location>
</feature>
<dbReference type="GO" id="GO:0140098">
    <property type="term" value="F:catalytic activity, acting on RNA"/>
    <property type="evidence" value="ECO:0007669"/>
    <property type="project" value="UniProtKB-ARBA"/>
</dbReference>
<protein>
    <recommendedName>
        <fullName evidence="6">Pseudouridine synthase</fullName>
        <ecNumber evidence="6">5.4.99.-</ecNumber>
    </recommendedName>
</protein>
<comment type="similarity">
    <text evidence="2 6">Belongs to the pseudouridine synthase RluA family.</text>
</comment>
<dbReference type="OrthoDB" id="9807829at2"/>
<organism evidence="8 9">
    <name type="scientific">Clostridium thermobutyricum DSM 4928</name>
    <dbReference type="NCBI Taxonomy" id="1121339"/>
    <lineage>
        <taxon>Bacteria</taxon>
        <taxon>Bacillati</taxon>
        <taxon>Bacillota</taxon>
        <taxon>Clostridia</taxon>
        <taxon>Eubacteriales</taxon>
        <taxon>Clostridiaceae</taxon>
        <taxon>Clostridium</taxon>
    </lineage>
</organism>
<dbReference type="InterPro" id="IPR006145">
    <property type="entry name" value="PsdUridine_synth_RsuA/RluA"/>
</dbReference>
<dbReference type="RefSeq" id="WP_080022266.1">
    <property type="nucleotide sequence ID" value="NZ_LTAY01000026.1"/>
</dbReference>
<dbReference type="InterPro" id="IPR020103">
    <property type="entry name" value="PsdUridine_synth_cat_dom_sf"/>
</dbReference>
<dbReference type="CDD" id="cd02869">
    <property type="entry name" value="PseudoU_synth_RluA_like"/>
    <property type="match status" value="1"/>
</dbReference>
<dbReference type="PROSITE" id="PS01129">
    <property type="entry name" value="PSI_RLU"/>
    <property type="match status" value="1"/>
</dbReference>
<dbReference type="PROSITE" id="PS50889">
    <property type="entry name" value="S4"/>
    <property type="match status" value="1"/>
</dbReference>
<comment type="catalytic activity">
    <reaction evidence="1 6">
        <text>a uridine in RNA = a pseudouridine in RNA</text>
        <dbReference type="Rhea" id="RHEA:48348"/>
        <dbReference type="Rhea" id="RHEA-COMP:12068"/>
        <dbReference type="Rhea" id="RHEA-COMP:12069"/>
        <dbReference type="ChEBI" id="CHEBI:65314"/>
        <dbReference type="ChEBI" id="CHEBI:65315"/>
    </reaction>
</comment>
<dbReference type="GO" id="GO:0000455">
    <property type="term" value="P:enzyme-directed rRNA pseudouridine synthesis"/>
    <property type="evidence" value="ECO:0007669"/>
    <property type="project" value="TreeGrafter"/>
</dbReference>
<keyword evidence="5" id="KW-0694">RNA-binding</keyword>
<name>A0A1V4SXD7_9CLOT</name>
<evidence type="ECO:0000256" key="3">
    <source>
        <dbReference type="ARBA" id="ARBA00023235"/>
    </source>
</evidence>
<reference evidence="8 9" key="1">
    <citation type="submission" date="2016-02" db="EMBL/GenBank/DDBJ databases">
        <title>Genome sequence of Clostridium thermobutyricum DSM 4928.</title>
        <authorList>
            <person name="Poehlein A."/>
            <person name="Daniel R."/>
        </authorList>
    </citation>
    <scope>NUCLEOTIDE SEQUENCE [LARGE SCALE GENOMIC DNA]</scope>
    <source>
        <strain evidence="8 9">DSM 4928</strain>
    </source>
</reference>
<sequence>MSTLERIVDEKYDGCKIREFLKEEMELSSRLIRKSALDKKILVNNEWVKMNFKIKKGDNIKVILNRKETQDIAPEDIDIEVVYEDSNLLVVNKKPFMVVHPTKRYQSGTLANGVMNHFKNTNQECIVRLANRLDMNTSGLVIIAKNQFAHMFLSNEMQKNEVTKKYLTVVHGHLKEKSGTVDAPIYRVPEEEEGVFSIRRVVDEKGQRSITHYRVVESLKDADLVECTLETGRTHQIRVHMAHLGHPIYGDFLYGDGDNEKDLIERQALHAYSLEFLEPKERKLLSLKAELPEDIKELINKLK</sequence>
<evidence type="ECO:0000256" key="2">
    <source>
        <dbReference type="ARBA" id="ARBA00010876"/>
    </source>
</evidence>
<dbReference type="InterPro" id="IPR050188">
    <property type="entry name" value="RluA_PseudoU_synthase"/>
</dbReference>
<comment type="function">
    <text evidence="6">Responsible for synthesis of pseudouridine from uracil.</text>
</comment>
<evidence type="ECO:0000256" key="4">
    <source>
        <dbReference type="PIRSR" id="PIRSR606225-1"/>
    </source>
</evidence>
<dbReference type="InterPro" id="IPR006225">
    <property type="entry name" value="PsdUridine_synth_RluC/D"/>
</dbReference>